<dbReference type="EnsemblProtists" id="HpaT805378">
    <property type="protein sequence ID" value="HpaP805378"/>
    <property type="gene ID" value="HpaG805378"/>
</dbReference>
<evidence type="ECO:0000313" key="6">
    <source>
        <dbReference type="Proteomes" id="UP000011713"/>
    </source>
</evidence>
<evidence type="ECO:0000313" key="5">
    <source>
        <dbReference type="EnsemblProtists" id="HpaP805378"/>
    </source>
</evidence>
<dbReference type="Proteomes" id="UP000011713">
    <property type="component" value="Unassembled WGS sequence"/>
</dbReference>
<dbReference type="HOGENOM" id="CLU_055370_0_0_1"/>
<dbReference type="STRING" id="559515.M4BGF7"/>
<organism evidence="5 6">
    <name type="scientific">Hyaloperonospora arabidopsidis (strain Emoy2)</name>
    <name type="common">Downy mildew agent</name>
    <name type="synonym">Peronospora arabidopsidis</name>
    <dbReference type="NCBI Taxonomy" id="559515"/>
    <lineage>
        <taxon>Eukaryota</taxon>
        <taxon>Sar</taxon>
        <taxon>Stramenopiles</taxon>
        <taxon>Oomycota</taxon>
        <taxon>Peronosporomycetes</taxon>
        <taxon>Peronosporales</taxon>
        <taxon>Peronosporaceae</taxon>
        <taxon>Hyaloperonospora</taxon>
    </lineage>
</organism>
<reference evidence="5" key="2">
    <citation type="submission" date="2015-06" db="UniProtKB">
        <authorList>
            <consortium name="EnsemblProtists"/>
        </authorList>
    </citation>
    <scope>IDENTIFICATION</scope>
    <source>
        <strain evidence="5">Emoy2</strain>
    </source>
</reference>
<evidence type="ECO:0000256" key="2">
    <source>
        <dbReference type="ARBA" id="ARBA00023242"/>
    </source>
</evidence>
<feature type="domain" description="CCT" evidence="4">
    <location>
        <begin position="288"/>
        <end position="330"/>
    </location>
</feature>
<reference evidence="6" key="1">
    <citation type="journal article" date="2010" name="Science">
        <title>Signatures of adaptation to obligate biotrophy in the Hyaloperonospora arabidopsidis genome.</title>
        <authorList>
            <person name="Baxter L."/>
            <person name="Tripathy S."/>
            <person name="Ishaque N."/>
            <person name="Boot N."/>
            <person name="Cabral A."/>
            <person name="Kemen E."/>
            <person name="Thines M."/>
            <person name="Ah-Fong A."/>
            <person name="Anderson R."/>
            <person name="Badejoko W."/>
            <person name="Bittner-Eddy P."/>
            <person name="Boore J.L."/>
            <person name="Chibucos M.C."/>
            <person name="Coates M."/>
            <person name="Dehal P."/>
            <person name="Delehaunty K."/>
            <person name="Dong S."/>
            <person name="Downton P."/>
            <person name="Dumas B."/>
            <person name="Fabro G."/>
            <person name="Fronick C."/>
            <person name="Fuerstenberg S.I."/>
            <person name="Fulton L."/>
            <person name="Gaulin E."/>
            <person name="Govers F."/>
            <person name="Hughes L."/>
            <person name="Humphray S."/>
            <person name="Jiang R.H."/>
            <person name="Judelson H."/>
            <person name="Kamoun S."/>
            <person name="Kyung K."/>
            <person name="Meijer H."/>
            <person name="Minx P."/>
            <person name="Morris P."/>
            <person name="Nelson J."/>
            <person name="Phuntumart V."/>
            <person name="Qutob D."/>
            <person name="Rehmany A."/>
            <person name="Rougon-Cardoso A."/>
            <person name="Ryden P."/>
            <person name="Torto-Alalibo T."/>
            <person name="Studholme D."/>
            <person name="Wang Y."/>
            <person name="Win J."/>
            <person name="Wood J."/>
            <person name="Clifton S.W."/>
            <person name="Rogers J."/>
            <person name="Van den Ackerveken G."/>
            <person name="Jones J.D."/>
            <person name="McDowell J.M."/>
            <person name="Beynon J."/>
            <person name="Tyler B.M."/>
        </authorList>
    </citation>
    <scope>NUCLEOTIDE SEQUENCE [LARGE SCALE GENOMIC DNA]</scope>
    <source>
        <strain evidence="6">Emoy2</strain>
    </source>
</reference>
<dbReference type="PANTHER" id="PTHR31319">
    <property type="entry name" value="ZINC FINGER PROTEIN CONSTANS-LIKE 4"/>
    <property type="match status" value="1"/>
</dbReference>
<dbReference type="AlphaFoldDB" id="M4BGF7"/>
<dbReference type="PANTHER" id="PTHR31319:SF77">
    <property type="entry name" value="ZINC FINGER PROTEIN CONSTANS-LIKE 4"/>
    <property type="match status" value="1"/>
</dbReference>
<keyword evidence="6" id="KW-1185">Reference proteome</keyword>
<evidence type="ECO:0000259" key="4">
    <source>
        <dbReference type="PROSITE" id="PS51017"/>
    </source>
</evidence>
<dbReference type="InterPro" id="IPR010402">
    <property type="entry name" value="CCT_domain"/>
</dbReference>
<sequence>MVELLRTIKETKSVMCLSPHEKLNTQRNKRSQLPLSSAIDGESDVKKKVRREDGNKMRECDVVPLHGAGAGGGSASDDYYVRAMDFDDCLNQDIDWVDHDEMDLTLSMDALAQDHDGTDFGFHPSFLRGSGLDFEDVAEMASTFVDPVYTRLESSNNAKDAEKLLMSFDTMNFTIPSPTSASSRKRTSLFVAENDAETQQGEKLASCASTAAASSMAAAVPYSTTASSSASEELCKERDQVSAASSCTSSIPVSSSVDPVLSVLSIGTSVPSSITTGKKIGLYSPAARKLRLQRFHEKRKNRTWKKSIKYDCRKKLADDRPRIKGRFVRVLENSSDAKTDMAPSLPPSAPAGYTFPVSTTSGVAIPAMATHIVKSHVTTSCISTLASAVKHASVTKPASVAAPVPSAAAAALPFARMIASV</sequence>
<protein>
    <recommendedName>
        <fullName evidence="4">CCT domain-containing protein</fullName>
    </recommendedName>
</protein>
<name>M4BGF7_HYAAE</name>
<dbReference type="GO" id="GO:0005634">
    <property type="term" value="C:nucleus"/>
    <property type="evidence" value="ECO:0007669"/>
    <property type="project" value="UniProtKB-SubCell"/>
</dbReference>
<feature type="region of interest" description="Disordered" evidence="3">
    <location>
        <begin position="23"/>
        <end position="52"/>
    </location>
</feature>
<evidence type="ECO:0000256" key="3">
    <source>
        <dbReference type="SAM" id="MobiDB-lite"/>
    </source>
</evidence>
<accession>M4BGF7</accession>
<feature type="compositionally biased region" description="Basic and acidic residues" evidence="3">
    <location>
        <begin position="43"/>
        <end position="52"/>
    </location>
</feature>
<proteinExistence type="predicted"/>
<dbReference type="PROSITE" id="PS51017">
    <property type="entry name" value="CCT"/>
    <property type="match status" value="1"/>
</dbReference>
<dbReference type="EMBL" id="JH598234">
    <property type="status" value="NOT_ANNOTATED_CDS"/>
    <property type="molecule type" value="Genomic_DNA"/>
</dbReference>
<comment type="subcellular location">
    <subcellularLocation>
        <location evidence="1">Nucleus</location>
    </subcellularLocation>
</comment>
<evidence type="ECO:0000256" key="1">
    <source>
        <dbReference type="ARBA" id="ARBA00004123"/>
    </source>
</evidence>
<dbReference type="eggNOG" id="ENOG502RY4T">
    <property type="taxonomic scope" value="Eukaryota"/>
</dbReference>
<dbReference type="OMA" id="IDWVVHD"/>
<dbReference type="VEuPathDB" id="FungiDB:HpaG805378"/>
<keyword evidence="2" id="KW-0539">Nucleus</keyword>
<dbReference type="InParanoid" id="M4BGF7"/>
<dbReference type="InterPro" id="IPR045281">
    <property type="entry name" value="CONSTANS-like"/>
</dbReference>
<dbReference type="Pfam" id="PF06203">
    <property type="entry name" value="CCT"/>
    <property type="match status" value="1"/>
</dbReference>